<organism evidence="2 3">
    <name type="scientific">Subtercola vilae</name>
    <dbReference type="NCBI Taxonomy" id="2056433"/>
    <lineage>
        <taxon>Bacteria</taxon>
        <taxon>Bacillati</taxon>
        <taxon>Actinomycetota</taxon>
        <taxon>Actinomycetes</taxon>
        <taxon>Micrococcales</taxon>
        <taxon>Microbacteriaceae</taxon>
        <taxon>Subtercola</taxon>
    </lineage>
</organism>
<sequence>MPAITASRRHRSRWQRFALVLGAAGLLGTALVGAALVGGAGSATAAEAEPNTLICTPASGDSSYTLPVAPAQQVVGESQVGTTWSGHFVQQALVTDGDDQYVGFYDANRRLTVAHRTLGSSSTSWQTYALPSDQAVTGWDSHDYIALGVDSVGQLHVAGNMHDSPLAYWATTKARDVSSLTNVPMLTDKAVETRVTYPQFLHGANGDLVFSYRQGGSGDGDSYLDDYDAGTKTWSPLLSTALFSGASGAVSRSAYFTVSSHADAAGYYEMTWVWRSTADVATNSRLSYMRSRDLVHWQTVTGAPVNLPVTYDTPGVVVDDMPENSGVFNNQERVGVDANGSPTVSYSKYDSAGSNQLFVAHLNGSNQWISTQITHWVGAWRVAGVSTLSAQVGVGGTARLPDGNLRLNFSCAGSTPASAVIVLNSTTFEPVAQVPNTPTPIPAQVTAATKTDPSTSVRLVYAPTTGADYVLKWQSQYLNQDMPVLQTPSPQPLVVYTLASPPAATPSPTLPPSPRTPEASAPDAALTLIASIGLLVVLAVGLAVGLWILLRRRRDPPTAGSA</sequence>
<dbReference type="AlphaFoldDB" id="A0A4T2C601"/>
<protein>
    <submittedName>
        <fullName evidence="2">Uncharacterized protein</fullName>
    </submittedName>
</protein>
<dbReference type="EMBL" id="QYRT01000005">
    <property type="protein sequence ID" value="TIH39863.1"/>
    <property type="molecule type" value="Genomic_DNA"/>
</dbReference>
<evidence type="ECO:0000256" key="1">
    <source>
        <dbReference type="SAM" id="Phobius"/>
    </source>
</evidence>
<dbReference type="RefSeq" id="WP_136640858.1">
    <property type="nucleotide sequence ID" value="NZ_QYRT01000005.1"/>
</dbReference>
<dbReference type="OrthoDB" id="223410at2"/>
<proteinExistence type="predicted"/>
<accession>A0A4T2C601</accession>
<reference evidence="2 3" key="1">
    <citation type="journal article" date="2019" name="Microorganisms">
        <title>Systematic Affiliation and Genome Analysis of Subtercola vilae DB165(T) with Particular Emphasis on Cold Adaptation of an Isolate from a High-Altitude Cold Volcano Lake.</title>
        <authorList>
            <person name="Villalobos A.S."/>
            <person name="Wiese J."/>
            <person name="Imhoff J.F."/>
            <person name="Dorador C."/>
            <person name="Keller A."/>
            <person name="Hentschel U."/>
        </authorList>
    </citation>
    <scope>NUCLEOTIDE SEQUENCE [LARGE SCALE GENOMIC DNA]</scope>
    <source>
        <strain evidence="2 3">DB165</strain>
    </source>
</reference>
<keyword evidence="3" id="KW-1185">Reference proteome</keyword>
<comment type="caution">
    <text evidence="2">The sequence shown here is derived from an EMBL/GenBank/DDBJ whole genome shotgun (WGS) entry which is preliminary data.</text>
</comment>
<dbReference type="Proteomes" id="UP000306192">
    <property type="component" value="Unassembled WGS sequence"/>
</dbReference>
<evidence type="ECO:0000313" key="3">
    <source>
        <dbReference type="Proteomes" id="UP000306192"/>
    </source>
</evidence>
<keyword evidence="1" id="KW-0472">Membrane</keyword>
<gene>
    <name evidence="2" type="ORF">D4765_03585</name>
</gene>
<keyword evidence="1" id="KW-0812">Transmembrane</keyword>
<keyword evidence="1" id="KW-1133">Transmembrane helix</keyword>
<feature type="transmembrane region" description="Helical" evidence="1">
    <location>
        <begin position="524"/>
        <end position="550"/>
    </location>
</feature>
<name>A0A4T2C601_9MICO</name>
<evidence type="ECO:0000313" key="2">
    <source>
        <dbReference type="EMBL" id="TIH39863.1"/>
    </source>
</evidence>
<dbReference type="Pfam" id="PF15892">
    <property type="entry name" value="BNR_4"/>
    <property type="match status" value="1"/>
</dbReference>